<reference evidence="2 3" key="1">
    <citation type="submission" date="2019-07" db="EMBL/GenBank/DDBJ databases">
        <title>Genome assembly of two rare yeast pathogens: Diutina rugosa and Trichomonascus ciferrii.</title>
        <authorList>
            <person name="Mixao V."/>
            <person name="Saus E."/>
            <person name="Hansen A."/>
            <person name="Lass-Flor C."/>
            <person name="Gabaldon T."/>
        </authorList>
    </citation>
    <scope>NUCLEOTIDE SEQUENCE [LARGE SCALE GENOMIC DNA]</scope>
    <source>
        <strain evidence="2 3">CBS 613</strain>
    </source>
</reference>
<dbReference type="Proteomes" id="UP000449547">
    <property type="component" value="Unassembled WGS sequence"/>
</dbReference>
<dbReference type="RefSeq" id="XP_034012506.1">
    <property type="nucleotide sequence ID" value="XM_034155329.1"/>
</dbReference>
<proteinExistence type="predicted"/>
<comment type="caution">
    <text evidence="2">The sequence shown here is derived from an EMBL/GenBank/DDBJ whole genome shotgun (WGS) entry which is preliminary data.</text>
</comment>
<feature type="compositionally biased region" description="Low complexity" evidence="1">
    <location>
        <begin position="1"/>
        <end position="10"/>
    </location>
</feature>
<evidence type="ECO:0000256" key="1">
    <source>
        <dbReference type="SAM" id="MobiDB-lite"/>
    </source>
</evidence>
<dbReference type="GeneID" id="54781305"/>
<dbReference type="VEuPathDB" id="FungiDB:DIURU_002654"/>
<dbReference type="EMBL" id="SWFT01000082">
    <property type="protein sequence ID" value="KAA8902758.1"/>
    <property type="molecule type" value="Genomic_DNA"/>
</dbReference>
<evidence type="ECO:0000313" key="3">
    <source>
        <dbReference type="Proteomes" id="UP000449547"/>
    </source>
</evidence>
<evidence type="ECO:0000313" key="2">
    <source>
        <dbReference type="EMBL" id="KAA8902758.1"/>
    </source>
</evidence>
<protein>
    <submittedName>
        <fullName evidence="2">Uncharacterized protein</fullName>
    </submittedName>
</protein>
<dbReference type="AlphaFoldDB" id="A0A642UP71"/>
<organism evidence="2 3">
    <name type="scientific">Diutina rugosa</name>
    <name type="common">Yeast</name>
    <name type="synonym">Candida rugosa</name>
    <dbReference type="NCBI Taxonomy" id="5481"/>
    <lineage>
        <taxon>Eukaryota</taxon>
        <taxon>Fungi</taxon>
        <taxon>Dikarya</taxon>
        <taxon>Ascomycota</taxon>
        <taxon>Saccharomycotina</taxon>
        <taxon>Pichiomycetes</taxon>
        <taxon>Debaryomycetaceae</taxon>
        <taxon>Diutina</taxon>
    </lineage>
</organism>
<sequence length="105" mass="12418">MSETPKSVPDSPKPKSDPDRIERLAETLRVLHETSERLVQNKNRLQVDKQRLHQLNSMMESGDAHEWYLQEMGTIVREMEQNRRAYTALCEQLKHLDTLENFNKK</sequence>
<keyword evidence="3" id="KW-1185">Reference proteome</keyword>
<gene>
    <name evidence="2" type="ORF">DIURU_002654</name>
</gene>
<name>A0A642UP71_DIURU</name>
<accession>A0A642UP71</accession>
<feature type="region of interest" description="Disordered" evidence="1">
    <location>
        <begin position="1"/>
        <end position="20"/>
    </location>
</feature>